<comment type="caution">
    <text evidence="2">The sequence shown here is derived from an EMBL/GenBank/DDBJ whole genome shotgun (WGS) entry which is preliminary data.</text>
</comment>
<sequence length="147" mass="15457">MFRPALLSALIAACLSLAGTAARAVDLTLEVEGLDVNAVGKSSLMIGVFNAAGDWLRKPVTGQQVALGDDARSGRQRVVLKNLPKGAVALSIYQDVNANGKLDQGQMGIPLEPYGFTNDAVGNFGPPTFEQCAIEPKAGQVVRVRLH</sequence>
<evidence type="ECO:0000256" key="1">
    <source>
        <dbReference type="SAM" id="SignalP"/>
    </source>
</evidence>
<reference evidence="2 3" key="1">
    <citation type="submission" date="2024-05" db="EMBL/GenBank/DDBJ databases">
        <title>Roseateles sp. DJS-2-20 16S ribosomal RNA gene Genome sequencing and assembly.</title>
        <authorList>
            <person name="Woo H."/>
        </authorList>
    </citation>
    <scope>NUCLEOTIDE SEQUENCE [LARGE SCALE GENOMIC DNA]</scope>
    <source>
        <strain evidence="2 3">DJS-2-20</strain>
    </source>
</reference>
<dbReference type="Proteomes" id="UP001495147">
    <property type="component" value="Unassembled WGS sequence"/>
</dbReference>
<dbReference type="InterPro" id="IPR018673">
    <property type="entry name" value="DUF2141"/>
</dbReference>
<feature type="chain" id="PRO_5047261135" evidence="1">
    <location>
        <begin position="25"/>
        <end position="147"/>
    </location>
</feature>
<gene>
    <name evidence="2" type="ORF">ABDJ85_16760</name>
</gene>
<dbReference type="EMBL" id="JBDPZD010000005">
    <property type="protein sequence ID" value="MEO3693124.1"/>
    <property type="molecule type" value="Genomic_DNA"/>
</dbReference>
<protein>
    <submittedName>
        <fullName evidence="2">DUF2141 domain-containing protein</fullName>
    </submittedName>
</protein>
<dbReference type="Pfam" id="PF09912">
    <property type="entry name" value="DUF2141"/>
    <property type="match status" value="1"/>
</dbReference>
<feature type="signal peptide" evidence="1">
    <location>
        <begin position="1"/>
        <end position="24"/>
    </location>
</feature>
<dbReference type="RefSeq" id="WP_347705937.1">
    <property type="nucleotide sequence ID" value="NZ_JBDPZD010000005.1"/>
</dbReference>
<name>A0ABV0G5X1_9BURK</name>
<evidence type="ECO:0000313" key="2">
    <source>
        <dbReference type="EMBL" id="MEO3693124.1"/>
    </source>
</evidence>
<evidence type="ECO:0000313" key="3">
    <source>
        <dbReference type="Proteomes" id="UP001495147"/>
    </source>
</evidence>
<keyword evidence="1" id="KW-0732">Signal</keyword>
<proteinExistence type="predicted"/>
<accession>A0ABV0G5X1</accession>
<organism evidence="2 3">
    <name type="scientific">Roseateles paludis</name>
    <dbReference type="NCBI Taxonomy" id="3145238"/>
    <lineage>
        <taxon>Bacteria</taxon>
        <taxon>Pseudomonadati</taxon>
        <taxon>Pseudomonadota</taxon>
        <taxon>Betaproteobacteria</taxon>
        <taxon>Burkholderiales</taxon>
        <taxon>Sphaerotilaceae</taxon>
        <taxon>Roseateles</taxon>
    </lineage>
</organism>
<keyword evidence="3" id="KW-1185">Reference proteome</keyword>